<protein>
    <submittedName>
        <fullName evidence="1">SpoIIIAH-like family protein</fullName>
    </submittedName>
</protein>
<proteinExistence type="predicted"/>
<dbReference type="InterPro" id="IPR038503">
    <property type="entry name" value="SpoIIIAH_sf"/>
</dbReference>
<evidence type="ECO:0000313" key="1">
    <source>
        <dbReference type="EMBL" id="HIU94355.1"/>
    </source>
</evidence>
<sequence>MKKWSGFHIRWNRKVWTLVGVGLLLCGAVAANILIGAGADGQAGQQAAGQDEDAVSAGASGAQGFFAAFRADRDTTREKEIDYLDAIIEQGADQQTLSDAQQQKLDIVNNMEKELTVESLLKAKGFADAAVTLHAGSVNVILSAESLSEEQVAQVLDIVIRETGEPAENVKVTTAQ</sequence>
<dbReference type="EMBL" id="DVNZ01000133">
    <property type="protein sequence ID" value="HIU94355.1"/>
    <property type="molecule type" value="Genomic_DNA"/>
</dbReference>
<dbReference type="InterPro" id="IPR024232">
    <property type="entry name" value="SpoIIIAH"/>
</dbReference>
<evidence type="ECO:0000313" key="2">
    <source>
        <dbReference type="Proteomes" id="UP000824128"/>
    </source>
</evidence>
<dbReference type="Proteomes" id="UP000824128">
    <property type="component" value="Unassembled WGS sequence"/>
</dbReference>
<accession>A0A9D1N3U1</accession>
<gene>
    <name evidence="1" type="ORF">IAD24_04275</name>
</gene>
<reference evidence="1" key="1">
    <citation type="submission" date="2020-10" db="EMBL/GenBank/DDBJ databases">
        <authorList>
            <person name="Gilroy R."/>
        </authorList>
    </citation>
    <scope>NUCLEOTIDE SEQUENCE</scope>
    <source>
        <strain evidence="1">ChiGjej2B2-16831</strain>
    </source>
</reference>
<reference evidence="1" key="2">
    <citation type="journal article" date="2021" name="PeerJ">
        <title>Extensive microbial diversity within the chicken gut microbiome revealed by metagenomics and culture.</title>
        <authorList>
            <person name="Gilroy R."/>
            <person name="Ravi A."/>
            <person name="Getino M."/>
            <person name="Pursley I."/>
            <person name="Horton D.L."/>
            <person name="Alikhan N.F."/>
            <person name="Baker D."/>
            <person name="Gharbi K."/>
            <person name="Hall N."/>
            <person name="Watson M."/>
            <person name="Adriaenssens E.M."/>
            <person name="Foster-Nyarko E."/>
            <person name="Jarju S."/>
            <person name="Secka A."/>
            <person name="Antonio M."/>
            <person name="Oren A."/>
            <person name="Chaudhuri R.R."/>
            <person name="La Ragione R."/>
            <person name="Hildebrand F."/>
            <person name="Pallen M.J."/>
        </authorList>
    </citation>
    <scope>NUCLEOTIDE SEQUENCE</scope>
    <source>
        <strain evidence="1">ChiGjej2B2-16831</strain>
    </source>
</reference>
<dbReference type="Gene3D" id="1.10.287.4300">
    <property type="entry name" value="Stage III sporulation protein AH-like"/>
    <property type="match status" value="1"/>
</dbReference>
<dbReference type="AlphaFoldDB" id="A0A9D1N3U1"/>
<comment type="caution">
    <text evidence="1">The sequence shown here is derived from an EMBL/GenBank/DDBJ whole genome shotgun (WGS) entry which is preliminary data.</text>
</comment>
<organism evidence="1 2">
    <name type="scientific">Candidatus Aphodomorpha intestinavium</name>
    <dbReference type="NCBI Taxonomy" id="2840672"/>
    <lineage>
        <taxon>Bacteria</taxon>
        <taxon>Bacillati</taxon>
        <taxon>Bacillota</taxon>
        <taxon>Clostridia</taxon>
        <taxon>Eubacteriales</taxon>
        <taxon>Candidatus Aphodomorpha</taxon>
    </lineage>
</organism>
<dbReference type="Pfam" id="PF12685">
    <property type="entry name" value="SpoIIIAH"/>
    <property type="match status" value="1"/>
</dbReference>
<name>A0A9D1N3U1_9FIRM</name>